<evidence type="ECO:0000313" key="1">
    <source>
        <dbReference type="EMBL" id="AFK05450.1"/>
    </source>
</evidence>
<dbReference type="Proteomes" id="UP000002875">
    <property type="component" value="Plasmid pEMTOL01"/>
</dbReference>
<keyword evidence="2" id="KW-1185">Reference proteome</keyword>
<accession>A0ABM5N7J4</accession>
<geneLocation type="plasmid" evidence="1 2">
    <name>pEMTOL01</name>
</geneLocation>
<protein>
    <submittedName>
        <fullName evidence="1">Uncharacterized protein</fullName>
    </submittedName>
</protein>
<dbReference type="EMBL" id="CP002962">
    <property type="protein sequence ID" value="AFK05450.1"/>
    <property type="molecule type" value="Genomic_DNA"/>
</dbReference>
<reference evidence="1 2" key="1">
    <citation type="submission" date="2011-07" db="EMBL/GenBank/DDBJ databases">
        <title>The complete genome of plasmid 1 of Emticicia oligotrophica DSM 17448.</title>
        <authorList>
            <consortium name="US DOE Joint Genome Institute (JGI-PGF)"/>
            <person name="Lucas S."/>
            <person name="Han J."/>
            <person name="Lapidus A."/>
            <person name="Bruce D."/>
            <person name="Goodwin L."/>
            <person name="Pitluck S."/>
            <person name="Peters L."/>
            <person name="Kyrpides N."/>
            <person name="Mavromatis K."/>
            <person name="Ivanova N."/>
            <person name="Ovchinnikova G."/>
            <person name="Teshima H."/>
            <person name="Detter J.C."/>
            <person name="Tapia R."/>
            <person name="Han C."/>
            <person name="Land M."/>
            <person name="Hauser L."/>
            <person name="Markowitz V."/>
            <person name="Cheng J.-F."/>
            <person name="Hugenholtz P."/>
            <person name="Woyke T."/>
            <person name="Wu D."/>
            <person name="Tindall B."/>
            <person name="Pomrenke H."/>
            <person name="Brambilla E."/>
            <person name="Klenk H.-P."/>
            <person name="Eisen J.A."/>
        </authorList>
    </citation>
    <scope>NUCLEOTIDE SEQUENCE [LARGE SCALE GENOMIC DNA]</scope>
    <source>
        <strain evidence="2">DSM 17448 / GPTSA100-15</strain>
        <plasmid evidence="1 2">pEMTOL01</plasmid>
    </source>
</reference>
<organism evidence="1 2">
    <name type="scientific">Emticicia oligotrophica (strain DSM 17448 / CIP 109782 / MTCC 6937 / GPTSA100-15)</name>
    <dbReference type="NCBI Taxonomy" id="929562"/>
    <lineage>
        <taxon>Bacteria</taxon>
        <taxon>Pseudomonadati</taxon>
        <taxon>Bacteroidota</taxon>
        <taxon>Cytophagia</taxon>
        <taxon>Cytophagales</taxon>
        <taxon>Leadbetterellaceae</taxon>
        <taxon>Emticicia</taxon>
    </lineage>
</organism>
<evidence type="ECO:0000313" key="2">
    <source>
        <dbReference type="Proteomes" id="UP000002875"/>
    </source>
</evidence>
<gene>
    <name evidence="1" type="ordered locus">Emtol_0178</name>
</gene>
<proteinExistence type="predicted"/>
<keyword evidence="1" id="KW-0614">Plasmid</keyword>
<name>A0ABM5N7J4_EMTOG</name>
<sequence>MKWKDEILRMNNSDGSYHFFNPALIIDILVCETTFQVTTANREFFTFPIELNQSQMETFVGQKLSRP</sequence>
<dbReference type="RefSeq" id="WP_015026196.1">
    <property type="nucleotide sequence ID" value="NC_018742.1"/>
</dbReference>